<evidence type="ECO:0000313" key="9">
    <source>
        <dbReference type="EMBL" id="HGU64668.1"/>
    </source>
</evidence>
<keyword evidence="3 5" id="KW-0547">Nucleotide-binding</keyword>
<sequence length="392" mass="44436">MSNIIDELIKTKFRKESSIFLNKDILHPEYIPETLPHRENEIRKLAEILLVVLRGERPSNVLIYGLTGTGKTAVARYVVKHLVEKSNSMSVKLNYSYVNTRKVDTTYRVLASIASSLGLKIPPTGIAISEVYRRYINALENWSGLHIVILDEIDYYVKREGDDLLYKLVRINEELNSSKVVLIGITNDINFVESLDPRIRSSLGEEEIVFPPYNADQLFDILKQRAEKSFRKEAIDDEVIAYCAAIAAREHGDARKALDLLRVAGEIAERENAVKLSKEHVKKALVELEEGRIYYTVSTLPLHAKLVLKAIIDLVLEKDSCTTGEAYNKYVEIAIDHGYEPLTQRRVSEIINQLDMIGLINAVVTNRGRYGKTRVIRVSKDTIDLINKSLGL</sequence>
<dbReference type="FunFam" id="1.10.8.60:FF:000073">
    <property type="entry name" value="ORC1-type DNA replication protein"/>
    <property type="match status" value="1"/>
</dbReference>
<dbReference type="SUPFAM" id="SSF52540">
    <property type="entry name" value="P-loop containing nucleoside triphosphate hydrolases"/>
    <property type="match status" value="1"/>
</dbReference>
<dbReference type="SUPFAM" id="SSF46785">
    <property type="entry name" value="Winged helix' DNA-binding domain"/>
    <property type="match status" value="1"/>
</dbReference>
<dbReference type="Pfam" id="PF09079">
    <property type="entry name" value="WHD_Cdc6"/>
    <property type="match status" value="1"/>
</dbReference>
<dbReference type="Gene3D" id="1.10.8.60">
    <property type="match status" value="1"/>
</dbReference>
<comment type="function">
    <text evidence="5">Involved in regulation of DNA replication.</text>
</comment>
<dbReference type="Gene3D" id="1.10.10.10">
    <property type="entry name" value="Winged helix-like DNA-binding domain superfamily/Winged helix DNA-binding domain"/>
    <property type="match status" value="1"/>
</dbReference>
<dbReference type="PANTHER" id="PTHR10763">
    <property type="entry name" value="CELL DIVISION CONTROL PROTEIN 6-RELATED"/>
    <property type="match status" value="1"/>
</dbReference>
<evidence type="ECO:0000256" key="2">
    <source>
        <dbReference type="ARBA" id="ARBA00022705"/>
    </source>
</evidence>
<dbReference type="InterPro" id="IPR003593">
    <property type="entry name" value="AAA+_ATPase"/>
</dbReference>
<evidence type="ECO:0000256" key="4">
    <source>
        <dbReference type="ARBA" id="ARBA00022840"/>
    </source>
</evidence>
<dbReference type="AlphaFoldDB" id="A0A7C4H8E8"/>
<evidence type="ECO:0000313" key="8">
    <source>
        <dbReference type="EMBL" id="HGM58163.1"/>
    </source>
</evidence>
<keyword evidence="4 5" id="KW-0067">ATP-binding</keyword>
<dbReference type="CDD" id="cd00009">
    <property type="entry name" value="AAA"/>
    <property type="match status" value="1"/>
</dbReference>
<dbReference type="EMBL" id="DTBJ01000013">
    <property type="protein sequence ID" value="HGM58163.1"/>
    <property type="molecule type" value="Genomic_DNA"/>
</dbReference>
<dbReference type="InterPro" id="IPR015163">
    <property type="entry name" value="Cdc6_C"/>
</dbReference>
<evidence type="ECO:0000259" key="6">
    <source>
        <dbReference type="SMART" id="SM00382"/>
    </source>
</evidence>
<feature type="binding site" evidence="5">
    <location>
        <position position="213"/>
    </location>
    <ligand>
        <name>ATP</name>
        <dbReference type="ChEBI" id="CHEBI:30616"/>
    </ligand>
</feature>
<gene>
    <name evidence="9" type="ORF">ENT92_00415</name>
    <name evidence="8" type="ORF">ENU14_01030</name>
</gene>
<feature type="binding site" evidence="5">
    <location>
        <begin position="69"/>
        <end position="73"/>
    </location>
    <ligand>
        <name>ATP</name>
        <dbReference type="ChEBI" id="CHEBI:30616"/>
    </ligand>
</feature>
<dbReference type="SMART" id="SM01074">
    <property type="entry name" value="Cdc6_C"/>
    <property type="match status" value="1"/>
</dbReference>
<evidence type="ECO:0000256" key="1">
    <source>
        <dbReference type="ARBA" id="ARBA00006184"/>
    </source>
</evidence>
<keyword evidence="2 5" id="KW-0235">DNA replication</keyword>
<dbReference type="InterPro" id="IPR036390">
    <property type="entry name" value="WH_DNA-bd_sf"/>
</dbReference>
<dbReference type="GO" id="GO:0006260">
    <property type="term" value="P:DNA replication"/>
    <property type="evidence" value="ECO:0007669"/>
    <property type="project" value="UniProtKB-UniRule"/>
</dbReference>
<organism evidence="8">
    <name type="scientific">Staphylothermus marinus</name>
    <dbReference type="NCBI Taxonomy" id="2280"/>
    <lineage>
        <taxon>Archaea</taxon>
        <taxon>Thermoproteota</taxon>
        <taxon>Thermoprotei</taxon>
        <taxon>Desulfurococcales</taxon>
        <taxon>Desulfurococcaceae</taxon>
        <taxon>Staphylothermus</taxon>
    </lineage>
</organism>
<dbReference type="GO" id="GO:0016887">
    <property type="term" value="F:ATP hydrolysis activity"/>
    <property type="evidence" value="ECO:0007669"/>
    <property type="project" value="InterPro"/>
</dbReference>
<dbReference type="InterPro" id="IPR027417">
    <property type="entry name" value="P-loop_NTPase"/>
</dbReference>
<dbReference type="GO" id="GO:0005524">
    <property type="term" value="F:ATP binding"/>
    <property type="evidence" value="ECO:0007669"/>
    <property type="project" value="UniProtKB-UniRule"/>
</dbReference>
<feature type="domain" description="AAA+ ATPase" evidence="6">
    <location>
        <begin position="57"/>
        <end position="214"/>
    </location>
</feature>
<dbReference type="FunFam" id="3.40.50.300:FF:000930">
    <property type="entry name" value="ORC1-type DNA replication protein"/>
    <property type="match status" value="1"/>
</dbReference>
<dbReference type="InterPro" id="IPR055237">
    <property type="entry name" value="Cdc6_lid"/>
</dbReference>
<dbReference type="CDD" id="cd08768">
    <property type="entry name" value="Cdc6_C"/>
    <property type="match status" value="1"/>
</dbReference>
<protein>
    <recommendedName>
        <fullName evidence="5">ORC1-type DNA replication protein</fullName>
    </recommendedName>
</protein>
<evidence type="ECO:0000256" key="5">
    <source>
        <dbReference type="HAMAP-Rule" id="MF_01407"/>
    </source>
</evidence>
<dbReference type="EMBL" id="DTAN01000018">
    <property type="protein sequence ID" value="HGU64668.1"/>
    <property type="molecule type" value="Genomic_DNA"/>
</dbReference>
<dbReference type="InterPro" id="IPR050311">
    <property type="entry name" value="ORC1/CDC6"/>
</dbReference>
<dbReference type="SMART" id="SM00382">
    <property type="entry name" value="AAA"/>
    <property type="match status" value="1"/>
</dbReference>
<dbReference type="InterPro" id="IPR036388">
    <property type="entry name" value="WH-like_DNA-bd_sf"/>
</dbReference>
<dbReference type="InterPro" id="IPR014277">
    <property type="entry name" value="Orc1/Cdc6_arc"/>
</dbReference>
<dbReference type="PANTHER" id="PTHR10763:SF26">
    <property type="entry name" value="CELL DIVISION CONTROL PROTEIN 6 HOMOLOG"/>
    <property type="match status" value="1"/>
</dbReference>
<accession>A0A7C4H8E8</accession>
<dbReference type="NCBIfam" id="TIGR02928">
    <property type="entry name" value="orc1/cdc6 family replication initiation protein"/>
    <property type="match status" value="1"/>
</dbReference>
<proteinExistence type="inferred from homology"/>
<evidence type="ECO:0000259" key="7">
    <source>
        <dbReference type="SMART" id="SM01074"/>
    </source>
</evidence>
<comment type="caution">
    <text evidence="8">The sequence shown here is derived from an EMBL/GenBank/DDBJ whole genome shotgun (WGS) entry which is preliminary data.</text>
</comment>
<evidence type="ECO:0000256" key="3">
    <source>
        <dbReference type="ARBA" id="ARBA00022741"/>
    </source>
</evidence>
<feature type="binding site" evidence="5">
    <location>
        <position position="225"/>
    </location>
    <ligand>
        <name>ATP</name>
        <dbReference type="ChEBI" id="CHEBI:30616"/>
    </ligand>
</feature>
<dbReference type="HAMAP" id="MF_01407">
    <property type="entry name" value="ORC1_type_DNA_replic_protein"/>
    <property type="match status" value="1"/>
</dbReference>
<name>A0A7C4H8E8_STAMA</name>
<comment type="similarity">
    <text evidence="1 5">Belongs to the CDC6/cdc18 family.</text>
</comment>
<dbReference type="Gene3D" id="3.40.50.300">
    <property type="entry name" value="P-loop containing nucleotide triphosphate hydrolases"/>
    <property type="match status" value="1"/>
</dbReference>
<dbReference type="Pfam" id="PF22703">
    <property type="entry name" value="Cdc6_lid"/>
    <property type="match status" value="1"/>
</dbReference>
<feature type="domain" description="Cdc6 C-terminal" evidence="7">
    <location>
        <begin position="308"/>
        <end position="390"/>
    </location>
</feature>
<reference evidence="8" key="1">
    <citation type="journal article" date="2020" name="mSystems">
        <title>Genome- and Community-Level Interaction Insights into Carbon Utilization and Element Cycling Functions of Hydrothermarchaeota in Hydrothermal Sediment.</title>
        <authorList>
            <person name="Zhou Z."/>
            <person name="Liu Y."/>
            <person name="Xu W."/>
            <person name="Pan J."/>
            <person name="Luo Z.H."/>
            <person name="Li M."/>
        </authorList>
    </citation>
    <scope>NUCLEOTIDE SEQUENCE [LARGE SCALE GENOMIC DNA]</scope>
    <source>
        <strain evidence="9">SpSt-622</strain>
        <strain evidence="8">SpSt-642</strain>
    </source>
</reference>
<dbReference type="Pfam" id="PF00004">
    <property type="entry name" value="AAA"/>
    <property type="match status" value="1"/>
</dbReference>
<dbReference type="CDD" id="cd18139">
    <property type="entry name" value="HLD_clamp_RarA"/>
    <property type="match status" value="1"/>
</dbReference>
<dbReference type="InterPro" id="IPR003959">
    <property type="entry name" value="ATPase_AAA_core"/>
</dbReference>